<evidence type="ECO:0000313" key="3">
    <source>
        <dbReference type="Proteomes" id="UP000825886"/>
    </source>
</evidence>
<feature type="signal peptide" evidence="1">
    <location>
        <begin position="1"/>
        <end position="21"/>
    </location>
</feature>
<dbReference type="Proteomes" id="UP000825886">
    <property type="component" value="Chromosome"/>
</dbReference>
<gene>
    <name evidence="2" type="ORF">K6K13_10005</name>
</gene>
<dbReference type="EMBL" id="CP081864">
    <property type="protein sequence ID" value="QZN97617.1"/>
    <property type="molecule type" value="Genomic_DNA"/>
</dbReference>
<evidence type="ECO:0008006" key="4">
    <source>
        <dbReference type="Google" id="ProtNLM"/>
    </source>
</evidence>
<protein>
    <recommendedName>
        <fullName evidence="4">Lipoprotein</fullName>
    </recommendedName>
</protein>
<feature type="chain" id="PRO_5045738049" description="Lipoprotein" evidence="1">
    <location>
        <begin position="22"/>
        <end position="307"/>
    </location>
</feature>
<name>A0ABX9ARK5_9ENTR</name>
<organism evidence="2 3">
    <name type="scientific">Symbiopectobacterium purcellii</name>
    <dbReference type="NCBI Taxonomy" id="2871826"/>
    <lineage>
        <taxon>Bacteria</taxon>
        <taxon>Pseudomonadati</taxon>
        <taxon>Pseudomonadota</taxon>
        <taxon>Gammaproteobacteria</taxon>
        <taxon>Enterobacterales</taxon>
        <taxon>Enterobacteriaceae</taxon>
    </lineage>
</organism>
<keyword evidence="1" id="KW-0732">Signal</keyword>
<dbReference type="RefSeq" id="WP_222160654.1">
    <property type="nucleotide sequence ID" value="NZ_CP081864.1"/>
</dbReference>
<sequence>MKKIWVLMVASTLNIFLPTNAQGTLSTTPPRMESVDKFYTSSGRAGIIPTNRLVVYYGNFNSRRMGILGEYPAPELWKKLTAEAQEWEKADPSKPVIPGLEYIATVASNQPGRDGFYRNRMSNMQIDKALSVVRMTPGAVLILDVQPGLSDLHREISRLEPFLIESDVHLGIDPEFIMMGKSIPGARIGTINDKDINRVVDYLSALVVKYNLPPKVLVVHRFTKKMVTGFDKVKSDPNVQVILSMDGAGAPETKMATYEKVVSAEHSVLYPGIKIFYKNDMRKPPHRLLSKAEVLRLQPQPVYIQYQ</sequence>
<proteinExistence type="predicted"/>
<keyword evidence="3" id="KW-1185">Reference proteome</keyword>
<accession>A0ABX9ARK5</accession>
<reference evidence="2 3" key="1">
    <citation type="submission" date="2021-08" db="EMBL/GenBank/DDBJ databases">
        <title>Culture and genomic analysis of Symbiopectobacterium purcellii sp. nov. gen. nov., isolated from the leafhopper Empoasca decipiens.</title>
        <authorList>
            <person name="Nadal-Jimenez P."/>
            <person name="Siozios S."/>
            <person name="Halliday N."/>
            <person name="Camara M."/>
            <person name="Hurst G.D.D."/>
        </authorList>
    </citation>
    <scope>NUCLEOTIDE SEQUENCE [LARGE SCALE GENOMIC DNA]</scope>
    <source>
        <strain evidence="2 3">SyEd1</strain>
    </source>
</reference>
<evidence type="ECO:0000256" key="1">
    <source>
        <dbReference type="SAM" id="SignalP"/>
    </source>
</evidence>
<evidence type="ECO:0000313" key="2">
    <source>
        <dbReference type="EMBL" id="QZN97617.1"/>
    </source>
</evidence>